<feature type="domain" description="ORC6 first cyclin-like" evidence="7">
    <location>
        <begin position="9"/>
        <end position="95"/>
    </location>
</feature>
<comment type="similarity">
    <text evidence="2">Belongs to the ORC6 family.</text>
</comment>
<feature type="region of interest" description="Disordered" evidence="6">
    <location>
        <begin position="276"/>
        <end position="372"/>
    </location>
</feature>
<sequence>MSRTLEPTLSGLIPTHVGPIPGELLDLANSLVAQSRARISNLKPNEETARIYVCCHIACLRLKNKLHLASITVVPPMPQRGYEKLLTHFQTQLVPTTTRSAPAEPAASARPKRTVRTTTTTTATTPPVAPKPAATTRKLAPQTDDLTKVITTLCTRLDIPNALSHILTGYKTMLADPENAGVRGKTFYAIAMAVTILVIERLAPHGDNNPMQVGNISWQRGSGYKYKQKEVMDVFSEVVDLRVVARGLGRGHVDDWVQKMSQGGFRKWKWMAEIPDGVGGGGSGKGRVEVPDMVAPRESSPNAKESIAKPTETQSKKRKAPLPTPAPEPKSNPEHQSKKAKPKATEPEPEPKTRPRVMAKKKANHGGGGGGKMLQERVDFLSEKKMNAFRLWKEAVLERCDAIELAAQA</sequence>
<proteinExistence type="inferred from homology"/>
<keyword evidence="9" id="KW-1185">Reference proteome</keyword>
<evidence type="ECO:0000256" key="6">
    <source>
        <dbReference type="SAM" id="MobiDB-lite"/>
    </source>
</evidence>
<keyword evidence="4" id="KW-0238">DNA-binding</keyword>
<feature type="compositionally biased region" description="Low complexity" evidence="6">
    <location>
        <begin position="116"/>
        <end position="137"/>
    </location>
</feature>
<dbReference type="InParanoid" id="A0A5J5EG56"/>
<feature type="compositionally biased region" description="Basic residues" evidence="6">
    <location>
        <begin position="354"/>
        <end position="364"/>
    </location>
</feature>
<evidence type="ECO:0000313" key="8">
    <source>
        <dbReference type="EMBL" id="KAA8893758.1"/>
    </source>
</evidence>
<evidence type="ECO:0000256" key="3">
    <source>
        <dbReference type="ARBA" id="ARBA00022705"/>
    </source>
</evidence>
<dbReference type="EMBL" id="VXIS01000405">
    <property type="protein sequence ID" value="KAA8893758.1"/>
    <property type="molecule type" value="Genomic_DNA"/>
</dbReference>
<feature type="region of interest" description="Disordered" evidence="6">
    <location>
        <begin position="97"/>
        <end position="137"/>
    </location>
</feature>
<dbReference type="AlphaFoldDB" id="A0A5J5EG56"/>
<gene>
    <name evidence="8" type="ORF">FN846DRAFT_977513</name>
</gene>
<evidence type="ECO:0000256" key="1">
    <source>
        <dbReference type="ARBA" id="ARBA00004123"/>
    </source>
</evidence>
<comment type="caution">
    <text evidence="8">The sequence shown here is derived from an EMBL/GenBank/DDBJ whole genome shotgun (WGS) entry which is preliminary data.</text>
</comment>
<evidence type="ECO:0000256" key="2">
    <source>
        <dbReference type="ARBA" id="ARBA00010840"/>
    </source>
</evidence>
<keyword evidence="3" id="KW-0235">DNA replication</keyword>
<evidence type="ECO:0000256" key="5">
    <source>
        <dbReference type="ARBA" id="ARBA00023242"/>
    </source>
</evidence>
<evidence type="ECO:0000313" key="9">
    <source>
        <dbReference type="Proteomes" id="UP000326924"/>
    </source>
</evidence>
<dbReference type="GO" id="GO:0005664">
    <property type="term" value="C:nuclear origin of replication recognition complex"/>
    <property type="evidence" value="ECO:0007669"/>
    <property type="project" value="InterPro"/>
</dbReference>
<dbReference type="InterPro" id="IPR008721">
    <property type="entry name" value="ORC6_cyclin_first"/>
</dbReference>
<keyword evidence="5" id="KW-0539">Nucleus</keyword>
<dbReference type="Pfam" id="PF05460">
    <property type="entry name" value="ORC6"/>
    <property type="match status" value="1"/>
</dbReference>
<evidence type="ECO:0000256" key="4">
    <source>
        <dbReference type="ARBA" id="ARBA00023125"/>
    </source>
</evidence>
<feature type="compositionally biased region" description="Basic and acidic residues" evidence="6">
    <location>
        <begin position="331"/>
        <end position="353"/>
    </location>
</feature>
<feature type="compositionally biased region" description="Low complexity" evidence="6">
    <location>
        <begin position="97"/>
        <end position="109"/>
    </location>
</feature>
<protein>
    <submittedName>
        <fullName evidence="8">Origin recognition complex subunit 6-domain-containing protein</fullName>
    </submittedName>
</protein>
<accession>A0A5J5EG56</accession>
<organism evidence="8 9">
    <name type="scientific">Sphaerosporella brunnea</name>
    <dbReference type="NCBI Taxonomy" id="1250544"/>
    <lineage>
        <taxon>Eukaryota</taxon>
        <taxon>Fungi</taxon>
        <taxon>Dikarya</taxon>
        <taxon>Ascomycota</taxon>
        <taxon>Pezizomycotina</taxon>
        <taxon>Pezizomycetes</taxon>
        <taxon>Pezizales</taxon>
        <taxon>Pyronemataceae</taxon>
        <taxon>Sphaerosporella</taxon>
    </lineage>
</organism>
<dbReference type="GO" id="GO:0006260">
    <property type="term" value="P:DNA replication"/>
    <property type="evidence" value="ECO:0007669"/>
    <property type="project" value="UniProtKB-KW"/>
</dbReference>
<dbReference type="Proteomes" id="UP000326924">
    <property type="component" value="Unassembled WGS sequence"/>
</dbReference>
<dbReference type="GO" id="GO:0003677">
    <property type="term" value="F:DNA binding"/>
    <property type="evidence" value="ECO:0007669"/>
    <property type="project" value="UniProtKB-KW"/>
</dbReference>
<comment type="subcellular location">
    <subcellularLocation>
        <location evidence="1">Nucleus</location>
    </subcellularLocation>
</comment>
<reference evidence="8 9" key="1">
    <citation type="submission" date="2019-09" db="EMBL/GenBank/DDBJ databases">
        <title>Draft genome of the ectomycorrhizal ascomycete Sphaerosporella brunnea.</title>
        <authorList>
            <consortium name="DOE Joint Genome Institute"/>
            <person name="Benucci G.M."/>
            <person name="Marozzi G."/>
            <person name="Antonielli L."/>
            <person name="Sanchez S."/>
            <person name="Marco P."/>
            <person name="Wang X."/>
            <person name="Falini L.B."/>
            <person name="Barry K."/>
            <person name="Haridas S."/>
            <person name="Lipzen A."/>
            <person name="Labutti K."/>
            <person name="Grigoriev I.V."/>
            <person name="Murat C."/>
            <person name="Martin F."/>
            <person name="Albertini E."/>
            <person name="Donnini D."/>
            <person name="Bonito G."/>
        </authorList>
    </citation>
    <scope>NUCLEOTIDE SEQUENCE [LARGE SCALE GENOMIC DNA]</scope>
    <source>
        <strain evidence="8 9">Sb_GMNB300</strain>
    </source>
</reference>
<dbReference type="OrthoDB" id="5367324at2759"/>
<evidence type="ECO:0000259" key="7">
    <source>
        <dbReference type="Pfam" id="PF05460"/>
    </source>
</evidence>
<name>A0A5J5EG56_9PEZI</name>